<evidence type="ECO:0000256" key="1">
    <source>
        <dbReference type="SAM" id="Phobius"/>
    </source>
</evidence>
<keyword evidence="1" id="KW-1133">Transmembrane helix</keyword>
<keyword evidence="1" id="KW-0812">Transmembrane</keyword>
<dbReference type="EMBL" id="CAJMWZ010001330">
    <property type="protein sequence ID" value="CAE6435021.1"/>
    <property type="molecule type" value="Genomic_DNA"/>
</dbReference>
<proteinExistence type="predicted"/>
<comment type="caution">
    <text evidence="2">The sequence shown here is derived from an EMBL/GenBank/DDBJ whole genome shotgun (WGS) entry which is preliminary data.</text>
</comment>
<dbReference type="Proteomes" id="UP000663850">
    <property type="component" value="Unassembled WGS sequence"/>
</dbReference>
<dbReference type="AlphaFoldDB" id="A0A8H2XW31"/>
<reference evidence="2" key="1">
    <citation type="submission" date="2021-01" db="EMBL/GenBank/DDBJ databases">
        <authorList>
            <person name="Kaushik A."/>
        </authorList>
    </citation>
    <scope>NUCLEOTIDE SEQUENCE</scope>
    <source>
        <strain evidence="2">Type strain: AG8-Rh-89/</strain>
    </source>
</reference>
<organism evidence="2 3">
    <name type="scientific">Rhizoctonia solani</name>
    <dbReference type="NCBI Taxonomy" id="456999"/>
    <lineage>
        <taxon>Eukaryota</taxon>
        <taxon>Fungi</taxon>
        <taxon>Dikarya</taxon>
        <taxon>Basidiomycota</taxon>
        <taxon>Agaricomycotina</taxon>
        <taxon>Agaricomycetes</taxon>
        <taxon>Cantharellales</taxon>
        <taxon>Ceratobasidiaceae</taxon>
        <taxon>Rhizoctonia</taxon>
    </lineage>
</organism>
<evidence type="ECO:0000313" key="2">
    <source>
        <dbReference type="EMBL" id="CAE6435021.1"/>
    </source>
</evidence>
<sequence length="456" mass="50493">MIASSTPVVGDILSGPKSVFLANSEWCTDIVTFCSHARLDSGLGQARITHVQARKSHRPPFLHEYILVFFTASNNQRFVARVDRLGKIKLTSAGGILSWLTGGQGTDSTAIQQVEMHHIQDEQCGIDSPDGPWFRRDGGWGSEPIATLVSNTNEKKLVPQNTDSPIPTGPTPRLKDVSRLLEAILLEMPTYHLVTTNCYFMTRSSLLLLQRCFPTSFTSHMGSISDEVIHASQLAEPIWAGLLKWYLPFAIAIFFLYFPLLVLGHVFLNSMIDCGNPWECLEKPPNMGLSRAFRLALHGMDVPLPLGLLHAWMTSLEVRMNDLVVRLSNQYYALGRSVPESTLLLQPEPFGVAFVKAWRTFAAWFGIGFVFSLIMFFLSFGNSLVFFIFFLISAVAAVIYNFAYSDTSGLIVLDFEDIEAWPAQGSCPEVTVCEPESTPPQTDVAVATTVAPAEYA</sequence>
<protein>
    <recommendedName>
        <fullName evidence="4">Transmembrane protein</fullName>
    </recommendedName>
</protein>
<feature type="transmembrane region" description="Helical" evidence="1">
    <location>
        <begin position="245"/>
        <end position="268"/>
    </location>
</feature>
<evidence type="ECO:0000313" key="3">
    <source>
        <dbReference type="Proteomes" id="UP000663850"/>
    </source>
</evidence>
<accession>A0A8H2XW31</accession>
<evidence type="ECO:0008006" key="4">
    <source>
        <dbReference type="Google" id="ProtNLM"/>
    </source>
</evidence>
<gene>
    <name evidence="2" type="ORF">RDB_LOCUS23163</name>
</gene>
<feature type="transmembrane region" description="Helical" evidence="1">
    <location>
        <begin position="384"/>
        <end position="403"/>
    </location>
</feature>
<feature type="transmembrane region" description="Helical" evidence="1">
    <location>
        <begin position="361"/>
        <end position="378"/>
    </location>
</feature>
<name>A0A8H2XW31_9AGAM</name>
<keyword evidence="1" id="KW-0472">Membrane</keyword>